<dbReference type="Pfam" id="PF19127">
    <property type="entry name" value="Choline_bind_3"/>
    <property type="match status" value="1"/>
</dbReference>
<feature type="signal peptide" evidence="3">
    <location>
        <begin position="1"/>
        <end position="24"/>
    </location>
</feature>
<dbReference type="InterPro" id="IPR018337">
    <property type="entry name" value="Cell_wall/Cho-bd_repeat"/>
</dbReference>
<proteinExistence type="predicted"/>
<dbReference type="InterPro" id="IPR009677">
    <property type="entry name" value="DUF1266"/>
</dbReference>
<feature type="repeat" description="Cell wall-binding" evidence="2">
    <location>
        <begin position="65"/>
        <end position="84"/>
    </location>
</feature>
<feature type="repeat" description="Cell wall-binding" evidence="2">
    <location>
        <begin position="45"/>
        <end position="64"/>
    </location>
</feature>
<accession>A0ABQ0AZH3</accession>
<sequence length="325" mass="37578">MKKKTITAAIVIGTALFVSLPVYGAQWKQDSTGWWYEQDNGSYPAGSWELISGNWYYFNGSGYMQTGWIESNGEWYYCAPTGEMLHDTTQTIDGVSYTFQSSGAWLQQETAPAVSITKEQAEQWFYATYAIIANETGWNQEYFVSTPEKYAGDARTRLEMAWGITDRASADSTINWLLTSGHRSGFQEEMEVLSYMGYLNGTEQHIEEQYKDNEFVKDMLLAYKRGGEGAIDGWDYCRAMQVLRECYLAEYYTETEMLDQMLSAAQTIQACFVSWDDMAESYMRGYEYWNNSPDKYRTRKNLYEKLKQETSFYAVDWNLPLGKAW</sequence>
<dbReference type="RefSeq" id="WP_390470180.1">
    <property type="nucleotide sequence ID" value="NZ_BAABXL010000001.1"/>
</dbReference>
<evidence type="ECO:0000256" key="3">
    <source>
        <dbReference type="SAM" id="SignalP"/>
    </source>
</evidence>
<gene>
    <name evidence="5" type="ORF">F130042H8_24680</name>
</gene>
<dbReference type="PROSITE" id="PS51170">
    <property type="entry name" value="CW"/>
    <property type="match status" value="2"/>
</dbReference>
<dbReference type="SUPFAM" id="SSF69360">
    <property type="entry name" value="Cell wall binding repeat"/>
    <property type="match status" value="1"/>
</dbReference>
<evidence type="ECO:0000256" key="2">
    <source>
        <dbReference type="PROSITE-ProRule" id="PRU00591"/>
    </source>
</evidence>
<evidence type="ECO:0000259" key="4">
    <source>
        <dbReference type="Pfam" id="PF06889"/>
    </source>
</evidence>
<keyword evidence="3" id="KW-0732">Signal</keyword>
<dbReference type="EMBL" id="BAABXL010000001">
    <property type="protein sequence ID" value="GAA6269408.1"/>
    <property type="molecule type" value="Genomic_DNA"/>
</dbReference>
<dbReference type="Pfam" id="PF06889">
    <property type="entry name" value="DUF1266"/>
    <property type="match status" value="1"/>
</dbReference>
<reference evidence="5 6" key="1">
    <citation type="submission" date="2024-04" db="EMBL/GenBank/DDBJ databases">
        <title>Defined microbial consortia suppress multidrug-resistant proinflammatory Enterobacteriaceae via ecological control.</title>
        <authorList>
            <person name="Furuichi M."/>
            <person name="Kawaguchi T."/>
            <person name="Pust M."/>
            <person name="Yasuma K."/>
            <person name="Plichta D."/>
            <person name="Hasegawa N."/>
            <person name="Ohya T."/>
            <person name="Bhattarai S."/>
            <person name="Sasajima S."/>
            <person name="Aoto Y."/>
            <person name="Tuganbaev T."/>
            <person name="Yaginuma M."/>
            <person name="Ueda M."/>
            <person name="Okahashi N."/>
            <person name="Amafuji K."/>
            <person name="Kiridooshi Y."/>
            <person name="Sugita K."/>
            <person name="Strazar M."/>
            <person name="Skelly A."/>
            <person name="Suda W."/>
            <person name="Hattori M."/>
            <person name="Nakamoto N."/>
            <person name="Caballero S."/>
            <person name="Norman J."/>
            <person name="Olle B."/>
            <person name="Tanoue T."/>
            <person name="Arita M."/>
            <person name="Bucci V."/>
            <person name="Atarashi K."/>
            <person name="Xavier R."/>
            <person name="Honda K."/>
        </authorList>
    </citation>
    <scope>NUCLEOTIDE SEQUENCE [LARGE SCALE GENOMIC DNA]</scope>
    <source>
        <strain evidence="6">f13</strain>
    </source>
</reference>
<dbReference type="Proteomes" id="UP001600894">
    <property type="component" value="Unassembled WGS sequence"/>
</dbReference>
<feature type="domain" description="DUF1266" evidence="4">
    <location>
        <begin position="158"/>
        <end position="317"/>
    </location>
</feature>
<keyword evidence="6" id="KW-1185">Reference proteome</keyword>
<protein>
    <recommendedName>
        <fullName evidence="4">DUF1266 domain-containing protein</fullName>
    </recommendedName>
</protein>
<evidence type="ECO:0000256" key="1">
    <source>
        <dbReference type="ARBA" id="ARBA00022737"/>
    </source>
</evidence>
<organism evidence="5 6">
    <name type="scientific">Enterocloster alcoholdehydrogenati</name>
    <dbReference type="NCBI Taxonomy" id="2547410"/>
    <lineage>
        <taxon>Bacteria</taxon>
        <taxon>Bacillati</taxon>
        <taxon>Bacillota</taxon>
        <taxon>Clostridia</taxon>
        <taxon>Lachnospirales</taxon>
        <taxon>Lachnospiraceae</taxon>
        <taxon>Enterocloster</taxon>
    </lineage>
</organism>
<dbReference type="Gene3D" id="2.10.270.10">
    <property type="entry name" value="Cholin Binding"/>
    <property type="match status" value="1"/>
</dbReference>
<name>A0ABQ0AZH3_9FIRM</name>
<evidence type="ECO:0000313" key="6">
    <source>
        <dbReference type="Proteomes" id="UP001600894"/>
    </source>
</evidence>
<comment type="caution">
    <text evidence="5">The sequence shown here is derived from an EMBL/GenBank/DDBJ whole genome shotgun (WGS) entry which is preliminary data.</text>
</comment>
<feature type="chain" id="PRO_5046022160" description="DUF1266 domain-containing protein" evidence="3">
    <location>
        <begin position="25"/>
        <end position="325"/>
    </location>
</feature>
<evidence type="ECO:0000313" key="5">
    <source>
        <dbReference type="EMBL" id="GAA6269408.1"/>
    </source>
</evidence>
<keyword evidence="1" id="KW-0677">Repeat</keyword>